<sequence>MDAMILETQLGSDSQSSDSRDVDGSASMHATAIQKGLNAENTKDQVTRESVFKRLTFSNVVGGEKAGKRPLFSWRGD</sequence>
<keyword evidence="2" id="KW-1185">Reference proteome</keyword>
<evidence type="ECO:0000313" key="1">
    <source>
        <dbReference type="EMBL" id="KAI3685743.1"/>
    </source>
</evidence>
<organism evidence="1 2">
    <name type="scientific">Arctium lappa</name>
    <name type="common">Greater burdock</name>
    <name type="synonym">Lappa major</name>
    <dbReference type="NCBI Taxonomy" id="4217"/>
    <lineage>
        <taxon>Eukaryota</taxon>
        <taxon>Viridiplantae</taxon>
        <taxon>Streptophyta</taxon>
        <taxon>Embryophyta</taxon>
        <taxon>Tracheophyta</taxon>
        <taxon>Spermatophyta</taxon>
        <taxon>Magnoliopsida</taxon>
        <taxon>eudicotyledons</taxon>
        <taxon>Gunneridae</taxon>
        <taxon>Pentapetalae</taxon>
        <taxon>asterids</taxon>
        <taxon>campanulids</taxon>
        <taxon>Asterales</taxon>
        <taxon>Asteraceae</taxon>
        <taxon>Carduoideae</taxon>
        <taxon>Cardueae</taxon>
        <taxon>Arctiinae</taxon>
        <taxon>Arctium</taxon>
    </lineage>
</organism>
<comment type="caution">
    <text evidence="1">The sequence shown here is derived from an EMBL/GenBank/DDBJ whole genome shotgun (WGS) entry which is preliminary data.</text>
</comment>
<name>A0ACB8YKT5_ARCLA</name>
<reference evidence="1 2" key="2">
    <citation type="journal article" date="2022" name="Mol. Ecol. Resour.">
        <title>The genomes of chicory, endive, great burdock and yacon provide insights into Asteraceae paleo-polyploidization history and plant inulin production.</title>
        <authorList>
            <person name="Fan W."/>
            <person name="Wang S."/>
            <person name="Wang H."/>
            <person name="Wang A."/>
            <person name="Jiang F."/>
            <person name="Liu H."/>
            <person name="Zhao H."/>
            <person name="Xu D."/>
            <person name="Zhang Y."/>
        </authorList>
    </citation>
    <scope>NUCLEOTIDE SEQUENCE [LARGE SCALE GENOMIC DNA]</scope>
    <source>
        <strain evidence="2">cv. Niubang</strain>
    </source>
</reference>
<dbReference type="EMBL" id="CM042058">
    <property type="protein sequence ID" value="KAI3685743.1"/>
    <property type="molecule type" value="Genomic_DNA"/>
</dbReference>
<gene>
    <name evidence="1" type="ORF">L6452_35001</name>
</gene>
<protein>
    <submittedName>
        <fullName evidence="1">Uncharacterized protein</fullName>
    </submittedName>
</protein>
<reference evidence="2" key="1">
    <citation type="journal article" date="2022" name="Mol. Ecol. Resour.">
        <title>The genomes of chicory, endive, great burdock and yacon provide insights into Asteraceae palaeo-polyploidization history and plant inulin production.</title>
        <authorList>
            <person name="Fan W."/>
            <person name="Wang S."/>
            <person name="Wang H."/>
            <person name="Wang A."/>
            <person name="Jiang F."/>
            <person name="Liu H."/>
            <person name="Zhao H."/>
            <person name="Xu D."/>
            <person name="Zhang Y."/>
        </authorList>
    </citation>
    <scope>NUCLEOTIDE SEQUENCE [LARGE SCALE GENOMIC DNA]</scope>
    <source>
        <strain evidence="2">cv. Niubang</strain>
    </source>
</reference>
<proteinExistence type="predicted"/>
<accession>A0ACB8YKT5</accession>
<dbReference type="Proteomes" id="UP001055879">
    <property type="component" value="Linkage Group LG12"/>
</dbReference>
<evidence type="ECO:0000313" key="2">
    <source>
        <dbReference type="Proteomes" id="UP001055879"/>
    </source>
</evidence>